<name>J3LQ76_ORYBR</name>
<reference evidence="2" key="2">
    <citation type="submission" date="2013-04" db="UniProtKB">
        <authorList>
            <consortium name="EnsemblPlants"/>
        </authorList>
    </citation>
    <scope>IDENTIFICATION</scope>
</reference>
<reference evidence="2" key="1">
    <citation type="journal article" date="2013" name="Nat. Commun.">
        <title>Whole-genome sequencing of Oryza brachyantha reveals mechanisms underlying Oryza genome evolution.</title>
        <authorList>
            <person name="Chen J."/>
            <person name="Huang Q."/>
            <person name="Gao D."/>
            <person name="Wang J."/>
            <person name="Lang Y."/>
            <person name="Liu T."/>
            <person name="Li B."/>
            <person name="Bai Z."/>
            <person name="Luis Goicoechea J."/>
            <person name="Liang C."/>
            <person name="Chen C."/>
            <person name="Zhang W."/>
            <person name="Sun S."/>
            <person name="Liao Y."/>
            <person name="Zhang X."/>
            <person name="Yang L."/>
            <person name="Song C."/>
            <person name="Wang M."/>
            <person name="Shi J."/>
            <person name="Liu G."/>
            <person name="Liu J."/>
            <person name="Zhou H."/>
            <person name="Zhou W."/>
            <person name="Yu Q."/>
            <person name="An N."/>
            <person name="Chen Y."/>
            <person name="Cai Q."/>
            <person name="Wang B."/>
            <person name="Liu B."/>
            <person name="Min J."/>
            <person name="Huang Y."/>
            <person name="Wu H."/>
            <person name="Li Z."/>
            <person name="Zhang Y."/>
            <person name="Yin Y."/>
            <person name="Song W."/>
            <person name="Jiang J."/>
            <person name="Jackson S.A."/>
            <person name="Wing R.A."/>
            <person name="Wang J."/>
            <person name="Chen M."/>
        </authorList>
    </citation>
    <scope>NUCLEOTIDE SEQUENCE [LARGE SCALE GENOMIC DNA]</scope>
    <source>
        <strain evidence="2">cv. IRGC 101232</strain>
    </source>
</reference>
<evidence type="ECO:0000259" key="1">
    <source>
        <dbReference type="Pfam" id="PF25598"/>
    </source>
</evidence>
<protein>
    <recommendedName>
        <fullName evidence="1">U-box domain-containing protein</fullName>
    </recommendedName>
</protein>
<dbReference type="Pfam" id="PF25598">
    <property type="entry name" value="ARM_PUB"/>
    <property type="match status" value="1"/>
</dbReference>
<organism evidence="2">
    <name type="scientific">Oryza brachyantha</name>
    <name type="common">malo sina</name>
    <dbReference type="NCBI Taxonomy" id="4533"/>
    <lineage>
        <taxon>Eukaryota</taxon>
        <taxon>Viridiplantae</taxon>
        <taxon>Streptophyta</taxon>
        <taxon>Embryophyta</taxon>
        <taxon>Tracheophyta</taxon>
        <taxon>Spermatophyta</taxon>
        <taxon>Magnoliopsida</taxon>
        <taxon>Liliopsida</taxon>
        <taxon>Poales</taxon>
        <taxon>Poaceae</taxon>
        <taxon>BOP clade</taxon>
        <taxon>Oryzoideae</taxon>
        <taxon>Oryzeae</taxon>
        <taxon>Oryzinae</taxon>
        <taxon>Oryza</taxon>
    </lineage>
</organism>
<keyword evidence="3" id="KW-1185">Reference proteome</keyword>
<dbReference type="Gramene" id="OB03G32020.1">
    <property type="protein sequence ID" value="OB03G32020.1"/>
    <property type="gene ID" value="OB03G32020"/>
</dbReference>
<feature type="domain" description="U-box" evidence="1">
    <location>
        <begin position="42"/>
        <end position="97"/>
    </location>
</feature>
<dbReference type="HOGENOM" id="CLU_2254265_0_0_1"/>
<dbReference type="InterPro" id="IPR058678">
    <property type="entry name" value="ARM_PUB"/>
</dbReference>
<dbReference type="Proteomes" id="UP000006038">
    <property type="component" value="Chromosome 3"/>
</dbReference>
<accession>J3LQ76</accession>
<evidence type="ECO:0000313" key="3">
    <source>
        <dbReference type="Proteomes" id="UP000006038"/>
    </source>
</evidence>
<dbReference type="AlphaFoldDB" id="J3LQ76"/>
<proteinExistence type="predicted"/>
<sequence length="104" mass="11500">MFRVSDTVTELVVSSHRACVSSLHCICKKCSDDVEFPATAAARQVTVVEAVQVGVFQNVMMLLQVGCREATKEKATVLLKLMIKYESRGNCIDAMDFRGLKRVS</sequence>
<evidence type="ECO:0000313" key="2">
    <source>
        <dbReference type="EnsemblPlants" id="OB03G32020.1"/>
    </source>
</evidence>
<dbReference type="EnsemblPlants" id="OB03G32020.1">
    <property type="protein sequence ID" value="OB03G32020.1"/>
    <property type="gene ID" value="OB03G32020"/>
</dbReference>
<dbReference type="STRING" id="4533.J3LQ76"/>